<evidence type="ECO:0000256" key="2">
    <source>
        <dbReference type="ARBA" id="ARBA00005572"/>
    </source>
</evidence>
<comment type="subcellular location">
    <subcellularLocation>
        <location evidence="1">Nucleus</location>
    </subcellularLocation>
</comment>
<evidence type="ECO:0000256" key="7">
    <source>
        <dbReference type="ARBA" id="ARBA00023242"/>
    </source>
</evidence>
<feature type="compositionally biased region" description="Acidic residues" evidence="9">
    <location>
        <begin position="8"/>
        <end position="38"/>
    </location>
</feature>
<dbReference type="GO" id="GO:0005687">
    <property type="term" value="C:U4 snRNP"/>
    <property type="evidence" value="ECO:0007669"/>
    <property type="project" value="TreeGrafter"/>
</dbReference>
<dbReference type="GO" id="GO:0046540">
    <property type="term" value="C:U4/U6 x U5 tri-snRNP complex"/>
    <property type="evidence" value="ECO:0007669"/>
    <property type="project" value="InterPro"/>
</dbReference>
<dbReference type="Pfam" id="PF09785">
    <property type="entry name" value="Prp31_C"/>
    <property type="match status" value="1"/>
</dbReference>
<feature type="region of interest" description="Disordered" evidence="9">
    <location>
        <begin position="1"/>
        <end position="43"/>
    </location>
</feature>
<keyword evidence="8" id="KW-0687">Ribonucleoprotein</keyword>
<dbReference type="InterPro" id="IPR036070">
    <property type="entry name" value="Nop_dom_sf"/>
</dbReference>
<dbReference type="PANTHER" id="PTHR13904">
    <property type="entry name" value="PRE-MRNA SPLICING FACTOR PRP31"/>
    <property type="match status" value="1"/>
</dbReference>
<protein>
    <submittedName>
        <fullName evidence="11">U4/U6-U5 snRNP complex subunit prp31</fullName>
    </submittedName>
</protein>
<dbReference type="GO" id="GO:0000244">
    <property type="term" value="P:spliceosomal tri-snRNP complex assembly"/>
    <property type="evidence" value="ECO:0007669"/>
    <property type="project" value="InterPro"/>
</dbReference>
<keyword evidence="12" id="KW-1185">Reference proteome</keyword>
<accession>A0AAD5U5G0</accession>
<comment type="similarity">
    <text evidence="2">Belongs to the PRP31 family.</text>
</comment>
<keyword evidence="6" id="KW-0508">mRNA splicing</keyword>
<comment type="caution">
    <text evidence="11">The sequence shown here is derived from an EMBL/GenBank/DDBJ whole genome shotgun (WGS) entry which is preliminary data.</text>
</comment>
<dbReference type="InterPro" id="IPR002687">
    <property type="entry name" value="Nop_dom"/>
</dbReference>
<sequence>MESNLLNDLEDLDGFSEAEEEANFNDEVDDNGDSLMEENDNKPDTKDFISSLFTKHKKSASTVLGKLTSSKHYLDLMKRIESATLNNESSTYTLTTIGTIEEHPEYKTVLQANTLSFEIDDEILKISKFIRDSYAAKFPELEQLVPSPLEYANCVKAIGNEMDMSKVDLAKKTNLPKAVIVMITMTATTTVGKPLEETTLKEVVDAVDLIMELEDSQKKIQDFVGSRMNLIAPNLSSIIGSTTAAKLMAVAGGLTALTKMPAGNFEHLGKTQKTNTGLSALGQEKHVGLIYYSDLCQRVVPEYRKKAGKIIAAKCALACRCDKSRSYPDGSMGKKLREEIAKRIDHMLEPPPGQSVKVLPVPAEEYKKKRGGKRVSKQKEGLAVTELRKQQNRVVFGKAEEEVETSWGSSVGLGLIGQQNGKVRVTGADNRVKVHTTKKQKAMLAHTSNVSGLSSSFAFTPVQALELGNPDLQNQKQKKQKLDEINAKWFANN</sequence>
<evidence type="ECO:0000256" key="4">
    <source>
        <dbReference type="ARBA" id="ARBA00022728"/>
    </source>
</evidence>
<keyword evidence="4" id="KW-0747">Spliceosome</keyword>
<evidence type="ECO:0000256" key="6">
    <source>
        <dbReference type="ARBA" id="ARBA00023187"/>
    </source>
</evidence>
<dbReference type="AlphaFoldDB" id="A0AAD5U5G0"/>
<dbReference type="EMBL" id="JADGJW010000072">
    <property type="protein sequence ID" value="KAJ3225054.1"/>
    <property type="molecule type" value="Genomic_DNA"/>
</dbReference>
<keyword evidence="5" id="KW-0694">RNA-binding</keyword>
<dbReference type="Gene3D" id="1.10.287.4070">
    <property type="match status" value="1"/>
</dbReference>
<dbReference type="SMART" id="SM00931">
    <property type="entry name" value="NOSIC"/>
    <property type="match status" value="1"/>
</dbReference>
<evidence type="ECO:0000313" key="12">
    <source>
        <dbReference type="Proteomes" id="UP001211065"/>
    </source>
</evidence>
<evidence type="ECO:0000256" key="8">
    <source>
        <dbReference type="ARBA" id="ARBA00023274"/>
    </source>
</evidence>
<keyword evidence="3" id="KW-0507">mRNA processing</keyword>
<dbReference type="InterPro" id="IPR019175">
    <property type="entry name" value="Prp31_C"/>
</dbReference>
<name>A0AAD5U5G0_9FUNG</name>
<evidence type="ECO:0000256" key="3">
    <source>
        <dbReference type="ARBA" id="ARBA00022664"/>
    </source>
</evidence>
<gene>
    <name evidence="11" type="primary">PRP31</name>
    <name evidence="11" type="ORF">HK099_007429</name>
</gene>
<evidence type="ECO:0000313" key="11">
    <source>
        <dbReference type="EMBL" id="KAJ3225054.1"/>
    </source>
</evidence>
<dbReference type="PANTHER" id="PTHR13904:SF0">
    <property type="entry name" value="U4_U6 SMALL NUCLEAR RIBONUCLEOPROTEIN PRP31"/>
    <property type="match status" value="1"/>
</dbReference>
<dbReference type="GO" id="GO:0003723">
    <property type="term" value="F:RNA binding"/>
    <property type="evidence" value="ECO:0007669"/>
    <property type="project" value="UniProtKB-KW"/>
</dbReference>
<dbReference type="FunFam" id="1.10.287.4070:FF:000003">
    <property type="entry name" value="U4/U6 small nuclear ribonucleoprotein PRP31"/>
    <property type="match status" value="1"/>
</dbReference>
<evidence type="ECO:0000256" key="1">
    <source>
        <dbReference type="ARBA" id="ARBA00004123"/>
    </source>
</evidence>
<dbReference type="PROSITE" id="PS51358">
    <property type="entry name" value="NOP"/>
    <property type="match status" value="1"/>
</dbReference>
<dbReference type="Gene3D" id="1.10.246.90">
    <property type="entry name" value="Nop domain"/>
    <property type="match status" value="1"/>
</dbReference>
<dbReference type="Pfam" id="PF01798">
    <property type="entry name" value="Nop"/>
    <property type="match status" value="1"/>
</dbReference>
<evidence type="ECO:0000256" key="9">
    <source>
        <dbReference type="SAM" id="MobiDB-lite"/>
    </source>
</evidence>
<organism evidence="11 12">
    <name type="scientific">Clydaea vesicula</name>
    <dbReference type="NCBI Taxonomy" id="447962"/>
    <lineage>
        <taxon>Eukaryota</taxon>
        <taxon>Fungi</taxon>
        <taxon>Fungi incertae sedis</taxon>
        <taxon>Chytridiomycota</taxon>
        <taxon>Chytridiomycota incertae sedis</taxon>
        <taxon>Chytridiomycetes</taxon>
        <taxon>Lobulomycetales</taxon>
        <taxon>Lobulomycetaceae</taxon>
        <taxon>Clydaea</taxon>
    </lineage>
</organism>
<proteinExistence type="inferred from homology"/>
<dbReference type="InterPro" id="IPR042239">
    <property type="entry name" value="Nop_C"/>
</dbReference>
<evidence type="ECO:0000259" key="10">
    <source>
        <dbReference type="PROSITE" id="PS51358"/>
    </source>
</evidence>
<dbReference type="FunFam" id="1.10.246.90:FF:000002">
    <property type="entry name" value="U4/U6 small nuclear ribonucleoprotein Prp31"/>
    <property type="match status" value="1"/>
</dbReference>
<evidence type="ECO:0000256" key="5">
    <source>
        <dbReference type="ARBA" id="ARBA00022884"/>
    </source>
</evidence>
<dbReference type="InterPro" id="IPR027105">
    <property type="entry name" value="Prp31"/>
</dbReference>
<dbReference type="InterPro" id="IPR012976">
    <property type="entry name" value="NOSIC"/>
</dbReference>
<keyword evidence="7" id="KW-0539">Nucleus</keyword>
<feature type="domain" description="Nop" evidence="10">
    <location>
        <begin position="231"/>
        <end position="349"/>
    </location>
</feature>
<reference evidence="11" key="1">
    <citation type="submission" date="2020-05" db="EMBL/GenBank/DDBJ databases">
        <title>Phylogenomic resolution of chytrid fungi.</title>
        <authorList>
            <person name="Stajich J.E."/>
            <person name="Amses K."/>
            <person name="Simmons R."/>
            <person name="Seto K."/>
            <person name="Myers J."/>
            <person name="Bonds A."/>
            <person name="Quandt C.A."/>
            <person name="Barry K."/>
            <person name="Liu P."/>
            <person name="Grigoriev I."/>
            <person name="Longcore J.E."/>
            <person name="James T.Y."/>
        </authorList>
    </citation>
    <scope>NUCLEOTIDE SEQUENCE</scope>
    <source>
        <strain evidence="11">JEL0476</strain>
    </source>
</reference>
<dbReference type="GO" id="GO:0071011">
    <property type="term" value="C:precatalytic spliceosome"/>
    <property type="evidence" value="ECO:0007669"/>
    <property type="project" value="TreeGrafter"/>
</dbReference>
<dbReference type="SUPFAM" id="SSF89124">
    <property type="entry name" value="Nop domain"/>
    <property type="match status" value="1"/>
</dbReference>
<dbReference type="Proteomes" id="UP001211065">
    <property type="component" value="Unassembled WGS sequence"/>
</dbReference>